<dbReference type="Proteomes" id="UP001642487">
    <property type="component" value="Chromosome 4"/>
</dbReference>
<keyword evidence="1" id="KW-0812">Transmembrane</keyword>
<gene>
    <name evidence="2" type="ORF">CITCOLO1_LOCUS11612</name>
</gene>
<protein>
    <submittedName>
        <fullName evidence="2">Uncharacterized protein</fullName>
    </submittedName>
</protein>
<reference evidence="2 3" key="1">
    <citation type="submission" date="2024-03" db="EMBL/GenBank/DDBJ databases">
        <authorList>
            <person name="Gkanogiannis A."/>
            <person name="Becerra Lopez-Lavalle L."/>
        </authorList>
    </citation>
    <scope>NUCLEOTIDE SEQUENCE [LARGE SCALE GENOMIC DNA]</scope>
</reference>
<organism evidence="2 3">
    <name type="scientific">Citrullus colocynthis</name>
    <name type="common">colocynth</name>
    <dbReference type="NCBI Taxonomy" id="252529"/>
    <lineage>
        <taxon>Eukaryota</taxon>
        <taxon>Viridiplantae</taxon>
        <taxon>Streptophyta</taxon>
        <taxon>Embryophyta</taxon>
        <taxon>Tracheophyta</taxon>
        <taxon>Spermatophyta</taxon>
        <taxon>Magnoliopsida</taxon>
        <taxon>eudicotyledons</taxon>
        <taxon>Gunneridae</taxon>
        <taxon>Pentapetalae</taxon>
        <taxon>rosids</taxon>
        <taxon>fabids</taxon>
        <taxon>Cucurbitales</taxon>
        <taxon>Cucurbitaceae</taxon>
        <taxon>Benincaseae</taxon>
        <taxon>Citrullus</taxon>
    </lineage>
</organism>
<dbReference type="EMBL" id="OZ021738">
    <property type="protein sequence ID" value="CAK9319600.1"/>
    <property type="molecule type" value="Genomic_DNA"/>
</dbReference>
<evidence type="ECO:0000313" key="3">
    <source>
        <dbReference type="Proteomes" id="UP001642487"/>
    </source>
</evidence>
<feature type="transmembrane region" description="Helical" evidence="1">
    <location>
        <begin position="43"/>
        <end position="62"/>
    </location>
</feature>
<feature type="transmembrane region" description="Helical" evidence="1">
    <location>
        <begin position="17"/>
        <end position="37"/>
    </location>
</feature>
<evidence type="ECO:0000256" key="1">
    <source>
        <dbReference type="SAM" id="Phobius"/>
    </source>
</evidence>
<keyword evidence="1" id="KW-0472">Membrane</keyword>
<evidence type="ECO:0000313" key="2">
    <source>
        <dbReference type="EMBL" id="CAK9319600.1"/>
    </source>
</evidence>
<keyword evidence="1" id="KW-1133">Transmembrane helix</keyword>
<name>A0ABP0YIX9_9ROSI</name>
<proteinExistence type="predicted"/>
<accession>A0ABP0YIX9</accession>
<sequence length="101" mass="11430">MSPSACVRRSMVTHERYLMPVVAGVGLPTCADAALYLCRHPLLLFSSFCFFFLSLPPFTCILRKWRKMSWMDLKISVDVASHGRGGGFGVTLRLRSLWFLT</sequence>
<keyword evidence="3" id="KW-1185">Reference proteome</keyword>